<gene>
    <name evidence="6" type="ORF">MNBD_NITROSPIRAE02-879</name>
</gene>
<dbReference type="PANTHER" id="PTHR43588:SF1">
    <property type="entry name" value="COBALT-PRECORRIN-8 METHYLMUTASE"/>
    <property type="match status" value="1"/>
</dbReference>
<evidence type="ECO:0000256" key="3">
    <source>
        <dbReference type="ARBA" id="ARBA00022573"/>
    </source>
</evidence>
<organism evidence="6">
    <name type="scientific">hydrothermal vent metagenome</name>
    <dbReference type="NCBI Taxonomy" id="652676"/>
    <lineage>
        <taxon>unclassified sequences</taxon>
        <taxon>metagenomes</taxon>
        <taxon>ecological metagenomes</taxon>
    </lineage>
</organism>
<dbReference type="InterPro" id="IPR036588">
    <property type="entry name" value="CobH/CbiC_sf"/>
</dbReference>
<dbReference type="EMBL" id="UOGH01000139">
    <property type="protein sequence ID" value="VAX29928.1"/>
    <property type="molecule type" value="Genomic_DNA"/>
</dbReference>
<dbReference type="Pfam" id="PF02570">
    <property type="entry name" value="CbiC"/>
    <property type="match status" value="1"/>
</dbReference>
<protein>
    <submittedName>
        <fullName evidence="6">Cobalt-precorrin-8 methylmutase</fullName>
        <ecNumber evidence="6">5.4.99.60</ecNumber>
    </submittedName>
</protein>
<evidence type="ECO:0000313" key="6">
    <source>
        <dbReference type="EMBL" id="VAX29928.1"/>
    </source>
</evidence>
<keyword evidence="4 6" id="KW-0413">Isomerase</keyword>
<dbReference type="InterPro" id="IPR003722">
    <property type="entry name" value="Cbl_synth_CobH/CbiC"/>
</dbReference>
<reference evidence="6" key="1">
    <citation type="submission" date="2018-06" db="EMBL/GenBank/DDBJ databases">
        <authorList>
            <person name="Zhirakovskaya E."/>
        </authorList>
    </citation>
    <scope>NUCLEOTIDE SEQUENCE</scope>
</reference>
<evidence type="ECO:0000256" key="1">
    <source>
        <dbReference type="ARBA" id="ARBA00004953"/>
    </source>
</evidence>
<sequence length="234" mass="25311">AGSNAEVFYEFRTIEKGGMKMIENLTSKGLSIESDSFQVIEGLLKGRSFSEEELLVVMRVIHATGDPQYEELMEFHPGAVEAALKAIKEGRDILVDVKMAESGISRKILEEFGGETICLISDSDVIETAKAEGKTRAEVAMEKAVESGREIGIVAIGNAPTALMKIMEMVDNGLFRPDLIIGVPVGFIMAEESKTELIRKDYPFISCRGRKGGSSVAVAALNALLRIARSNAPA</sequence>
<dbReference type="EC" id="5.4.99.60" evidence="6"/>
<dbReference type="GO" id="GO:0043778">
    <property type="term" value="F:cobalt-precorrin-8 methylmutase activity"/>
    <property type="evidence" value="ECO:0007669"/>
    <property type="project" value="UniProtKB-EC"/>
</dbReference>
<accession>A0A3B1D1Q5</accession>
<keyword evidence="3" id="KW-0169">Cobalamin biosynthesis</keyword>
<dbReference type="GO" id="GO:0016993">
    <property type="term" value="F:precorrin-8X methylmutase activity"/>
    <property type="evidence" value="ECO:0007669"/>
    <property type="project" value="InterPro"/>
</dbReference>
<dbReference type="Gene3D" id="3.40.50.10230">
    <property type="entry name" value="Cobalamin biosynthesis CobH/CbiC, precorrin-8X methylmutase"/>
    <property type="match status" value="1"/>
</dbReference>
<dbReference type="SUPFAM" id="SSF63965">
    <property type="entry name" value="Precorrin-8X methylmutase CbiC/CobH"/>
    <property type="match status" value="1"/>
</dbReference>
<dbReference type="UniPathway" id="UPA00148"/>
<evidence type="ECO:0000256" key="4">
    <source>
        <dbReference type="ARBA" id="ARBA00023235"/>
    </source>
</evidence>
<feature type="non-terminal residue" evidence="6">
    <location>
        <position position="1"/>
    </location>
</feature>
<evidence type="ECO:0000256" key="2">
    <source>
        <dbReference type="ARBA" id="ARBA00009774"/>
    </source>
</evidence>
<comment type="pathway">
    <text evidence="1">Cofactor biosynthesis; adenosylcobalamin biosynthesis.</text>
</comment>
<evidence type="ECO:0000259" key="5">
    <source>
        <dbReference type="Pfam" id="PF02570"/>
    </source>
</evidence>
<dbReference type="AlphaFoldDB" id="A0A3B1D1Q5"/>
<proteinExistence type="inferred from homology"/>
<feature type="domain" description="Cobalamin biosynthesis precorrin-8X methylmutase CobH/CbiC" evidence="5">
    <location>
        <begin position="32"/>
        <end position="226"/>
    </location>
</feature>
<comment type="similarity">
    <text evidence="2">Belongs to the CobH/CbiC family.</text>
</comment>
<dbReference type="PANTHER" id="PTHR43588">
    <property type="entry name" value="COBALT-PRECORRIN-8 METHYLMUTASE"/>
    <property type="match status" value="1"/>
</dbReference>
<dbReference type="GO" id="GO:0009236">
    <property type="term" value="P:cobalamin biosynthetic process"/>
    <property type="evidence" value="ECO:0007669"/>
    <property type="project" value="UniProtKB-UniPathway"/>
</dbReference>
<name>A0A3B1D1Q5_9ZZZZ</name>